<reference evidence="2 3" key="1">
    <citation type="submission" date="2020-02" db="EMBL/GenBank/DDBJ databases">
        <authorList>
            <person name="Ferguson B K."/>
        </authorList>
    </citation>
    <scope>NUCLEOTIDE SEQUENCE [LARGE SCALE GENOMIC DNA]</scope>
</reference>
<sequence length="637" mass="72612">MDVFTYRFATLSQMYFNVSFVIYIQLIQLEIVIPTCLRCESKAYEHHGYEQHDVGPTMCTYRSTTRQSSKACRKSTDLCDTQSSCLFFGWRPWASVPGALLLCRCIYGIRYVAVIGTKGAAGSNAGRATISCNQITFSLLWCLPHTTSFWTVLQPFLRSDWLIRSRGIMVDSHYTGIIHQDVHLTQISRQCLTSVQYKRSVIRIETTTFLPVLRMFARPVQHHNPWDRKLNERMRPGSFKCRSARSFNRTSCIGAARRILPSRSWIASIRSQYWRQSLSPLNVLTEKIESDSCFSEKAVEVFHPIAGRPHGHLRGLIGFIGEHLRLPFLNNPSVQENPRGHHQRRGSGVQKAFVCVDLRLTLTPLIAKSHLNIGYEVHATGWVYVGVVEEIIFLNKFMKEMQFSHCYCSIYLPVKNPMTRFPEHSSSVRRQVLLLLDQYRPDGPQGHVEMPRSFASSHPEHTIPFQGLGVSSPFQGSQHPPHPSLLFSPPSSETMRNLQRWTRERVTAGEKVRTQELELEGLLLTAQHEVGHCCSSPFHPNVINITICDGSRPLDLKIGEKALNASSRTNKSKQGVRVKPTVKSHSGMSSFFTHVYLLRRQIRSRFTEWIKRLSELSARLGSALRTPGCRIRRALPL</sequence>
<name>A0A6H5HM73_9HEMI</name>
<protein>
    <submittedName>
        <fullName evidence="2">Uncharacterized protein</fullName>
    </submittedName>
</protein>
<feature type="region of interest" description="Disordered" evidence="1">
    <location>
        <begin position="469"/>
        <end position="492"/>
    </location>
</feature>
<organism evidence="2 3">
    <name type="scientific">Nesidiocoris tenuis</name>
    <dbReference type="NCBI Taxonomy" id="355587"/>
    <lineage>
        <taxon>Eukaryota</taxon>
        <taxon>Metazoa</taxon>
        <taxon>Ecdysozoa</taxon>
        <taxon>Arthropoda</taxon>
        <taxon>Hexapoda</taxon>
        <taxon>Insecta</taxon>
        <taxon>Pterygota</taxon>
        <taxon>Neoptera</taxon>
        <taxon>Paraneoptera</taxon>
        <taxon>Hemiptera</taxon>
        <taxon>Heteroptera</taxon>
        <taxon>Panheteroptera</taxon>
        <taxon>Cimicomorpha</taxon>
        <taxon>Miridae</taxon>
        <taxon>Dicyphina</taxon>
        <taxon>Nesidiocoris</taxon>
    </lineage>
</organism>
<proteinExistence type="predicted"/>
<evidence type="ECO:0000313" key="3">
    <source>
        <dbReference type="Proteomes" id="UP000479000"/>
    </source>
</evidence>
<dbReference type="EMBL" id="CADCXU010032071">
    <property type="protein sequence ID" value="CAB0017920.1"/>
    <property type="molecule type" value="Genomic_DNA"/>
</dbReference>
<evidence type="ECO:0000313" key="2">
    <source>
        <dbReference type="EMBL" id="CAB0017920.1"/>
    </source>
</evidence>
<gene>
    <name evidence="2" type="ORF">NTEN_LOCUS21837</name>
</gene>
<evidence type="ECO:0000256" key="1">
    <source>
        <dbReference type="SAM" id="MobiDB-lite"/>
    </source>
</evidence>
<dbReference type="AlphaFoldDB" id="A0A6H5HM73"/>
<dbReference type="Proteomes" id="UP000479000">
    <property type="component" value="Unassembled WGS sequence"/>
</dbReference>
<keyword evidence="3" id="KW-1185">Reference proteome</keyword>
<accession>A0A6H5HM73</accession>